<name>A0A0D7BBR0_9AGAR</name>
<dbReference type="PROSITE" id="PS51831">
    <property type="entry name" value="HD"/>
    <property type="match status" value="1"/>
</dbReference>
<dbReference type="CDD" id="cd00077">
    <property type="entry name" value="HDc"/>
    <property type="match status" value="1"/>
</dbReference>
<accession>A0A0D7BBR0</accession>
<dbReference type="Pfam" id="PF01966">
    <property type="entry name" value="HD"/>
    <property type="match status" value="1"/>
</dbReference>
<dbReference type="Gene3D" id="3.30.70.2760">
    <property type="match status" value="1"/>
</dbReference>
<dbReference type="InterPro" id="IPR003607">
    <property type="entry name" value="HD/PDEase_dom"/>
</dbReference>
<dbReference type="AlphaFoldDB" id="A0A0D7BBR0"/>
<reference evidence="2 3" key="1">
    <citation type="journal article" date="2015" name="Fungal Genet. Biol.">
        <title>Evolution of novel wood decay mechanisms in Agaricales revealed by the genome sequences of Fistulina hepatica and Cylindrobasidium torrendii.</title>
        <authorList>
            <person name="Floudas D."/>
            <person name="Held B.W."/>
            <person name="Riley R."/>
            <person name="Nagy L.G."/>
            <person name="Koehler G."/>
            <person name="Ransdell A.S."/>
            <person name="Younus H."/>
            <person name="Chow J."/>
            <person name="Chiniquy J."/>
            <person name="Lipzen A."/>
            <person name="Tritt A."/>
            <person name="Sun H."/>
            <person name="Haridas S."/>
            <person name="LaButti K."/>
            <person name="Ohm R.A."/>
            <person name="Kues U."/>
            <person name="Blanchette R.A."/>
            <person name="Grigoriev I.V."/>
            <person name="Minto R.E."/>
            <person name="Hibbett D.S."/>
        </authorList>
    </citation>
    <scope>NUCLEOTIDE SEQUENCE [LARGE SCALE GENOMIC DNA]</scope>
    <source>
        <strain evidence="2 3">FP15055 ss-10</strain>
    </source>
</reference>
<dbReference type="OrthoDB" id="9991235at2759"/>
<dbReference type="GO" id="GO:0008832">
    <property type="term" value="F:dGTPase activity"/>
    <property type="evidence" value="ECO:0007669"/>
    <property type="project" value="TreeGrafter"/>
</dbReference>
<dbReference type="Proteomes" id="UP000054007">
    <property type="component" value="Unassembled WGS sequence"/>
</dbReference>
<sequence length="456" mass="51290">MAAFAAYGPPGQSRIVTDNIFGQIELTPLMCEIIDTPQFQRLRNLKQTGAAYHVWPGASHNRFEHSLGTAHLAGLMVESIHRRQPELGITARDIACVKIAGLCHDIGHGPFSHLWEDYMSLAQPEAKWTHEEQSERMFDHLIDDNNVPLPPQDVAFIKDLIAGAVKHSSVHEIPERTFLFEIVANKRNGLDVDKWDYISRDMEATGDRGNYSPLLLIHSARVIDGEICYGLSDVHNVVSLLQARYRLYALYNQPDIKAFEGMLVDAFLLADEALRISSRVNSPRRFLHLTDDIVAEIDRSEDPRLTEAQQIVRRIHTSDLYAIAEAVYLAWPLPTSVRKQLTPATIVNAARRLGSQHLLSTELREGDVLVDITPMHWGMKDKDPFATIKFYKDWDAQTAALLGTGQLSLLRPQVFAEVAVKVFARDQRYVEVIQAALHAILPKTFLNGQVNPSEAI</sequence>
<keyword evidence="3" id="KW-1185">Reference proteome</keyword>
<gene>
    <name evidence="2" type="ORF">CYLTODRAFT_277105</name>
</gene>
<dbReference type="InterPro" id="IPR050135">
    <property type="entry name" value="dGTPase-like"/>
</dbReference>
<dbReference type="SMART" id="SM00471">
    <property type="entry name" value="HDc"/>
    <property type="match status" value="1"/>
</dbReference>
<dbReference type="PANTHER" id="PTHR11373:SF4">
    <property type="entry name" value="DEOXYNUCLEOSIDE TRIPHOSPHATE TRIPHOSPHOHYDROLASE SAMHD1"/>
    <property type="match status" value="1"/>
</dbReference>
<evidence type="ECO:0000259" key="1">
    <source>
        <dbReference type="PROSITE" id="PS51831"/>
    </source>
</evidence>
<dbReference type="EMBL" id="KN880513">
    <property type="protein sequence ID" value="KIY67967.1"/>
    <property type="molecule type" value="Genomic_DNA"/>
</dbReference>
<feature type="domain" description="HD" evidence="1">
    <location>
        <begin position="62"/>
        <end position="198"/>
    </location>
</feature>
<dbReference type="Gene3D" id="1.10.3210.10">
    <property type="entry name" value="Hypothetical protein af1432"/>
    <property type="match status" value="1"/>
</dbReference>
<organism evidence="2 3">
    <name type="scientific">Cylindrobasidium torrendii FP15055 ss-10</name>
    <dbReference type="NCBI Taxonomy" id="1314674"/>
    <lineage>
        <taxon>Eukaryota</taxon>
        <taxon>Fungi</taxon>
        <taxon>Dikarya</taxon>
        <taxon>Basidiomycota</taxon>
        <taxon>Agaricomycotina</taxon>
        <taxon>Agaricomycetes</taxon>
        <taxon>Agaricomycetidae</taxon>
        <taxon>Agaricales</taxon>
        <taxon>Marasmiineae</taxon>
        <taxon>Physalacriaceae</taxon>
        <taxon>Cylindrobasidium</taxon>
    </lineage>
</organism>
<dbReference type="SUPFAM" id="SSF109604">
    <property type="entry name" value="HD-domain/PDEase-like"/>
    <property type="match status" value="1"/>
</dbReference>
<dbReference type="GO" id="GO:0005634">
    <property type="term" value="C:nucleus"/>
    <property type="evidence" value="ECO:0007669"/>
    <property type="project" value="TreeGrafter"/>
</dbReference>
<protein>
    <recommendedName>
        <fullName evidence="1">HD domain-containing protein</fullName>
    </recommendedName>
</protein>
<dbReference type="GO" id="GO:0006203">
    <property type="term" value="P:dGTP catabolic process"/>
    <property type="evidence" value="ECO:0007669"/>
    <property type="project" value="TreeGrafter"/>
</dbReference>
<evidence type="ECO:0000313" key="2">
    <source>
        <dbReference type="EMBL" id="KIY67967.1"/>
    </source>
</evidence>
<evidence type="ECO:0000313" key="3">
    <source>
        <dbReference type="Proteomes" id="UP000054007"/>
    </source>
</evidence>
<dbReference type="PANTHER" id="PTHR11373">
    <property type="entry name" value="DEOXYNUCLEOSIDE TRIPHOSPHATE TRIPHOSPHOHYDROLASE"/>
    <property type="match status" value="1"/>
</dbReference>
<dbReference type="InterPro" id="IPR006674">
    <property type="entry name" value="HD_domain"/>
</dbReference>
<proteinExistence type="predicted"/>